<dbReference type="InterPro" id="IPR005576">
    <property type="entry name" value="Rpb7-like_N"/>
</dbReference>
<dbReference type="SUPFAM" id="SSF50249">
    <property type="entry name" value="Nucleic acid-binding proteins"/>
    <property type="match status" value="1"/>
</dbReference>
<evidence type="ECO:0000256" key="1">
    <source>
        <dbReference type="ARBA" id="ARBA00004123"/>
    </source>
</evidence>
<dbReference type="Proteomes" id="UP000593566">
    <property type="component" value="Unassembled WGS sequence"/>
</dbReference>
<proteinExistence type="inferred from homology"/>
<evidence type="ECO:0000313" key="9">
    <source>
        <dbReference type="EMBL" id="KAF6220186.1"/>
    </source>
</evidence>
<protein>
    <recommendedName>
        <fullName evidence="6">DNA-directed RNA polymerase subunit</fullName>
    </recommendedName>
</protein>
<evidence type="ECO:0000313" key="10">
    <source>
        <dbReference type="Proteomes" id="UP000593566"/>
    </source>
</evidence>
<keyword evidence="10" id="KW-1185">Reference proteome</keyword>
<gene>
    <name evidence="9" type="ORF">HO133_003317</name>
</gene>
<dbReference type="CDD" id="cd04329">
    <property type="entry name" value="RNAP_II_Rpb7_N"/>
    <property type="match status" value="1"/>
</dbReference>
<comment type="subcellular location">
    <subcellularLocation>
        <location evidence="1 6">Nucleus</location>
    </subcellularLocation>
</comment>
<dbReference type="GO" id="GO:0003697">
    <property type="term" value="F:single-stranded DNA binding"/>
    <property type="evidence" value="ECO:0007669"/>
    <property type="project" value="TreeGrafter"/>
</dbReference>
<dbReference type="Gene3D" id="2.40.50.140">
    <property type="entry name" value="Nucleic acid-binding proteins"/>
    <property type="match status" value="1"/>
</dbReference>
<feature type="domain" description="S1 motif" evidence="7">
    <location>
        <begin position="80"/>
        <end position="156"/>
    </location>
</feature>
<dbReference type="Pfam" id="PF00575">
    <property type="entry name" value="S1"/>
    <property type="match status" value="1"/>
</dbReference>
<dbReference type="InterPro" id="IPR012340">
    <property type="entry name" value="NA-bd_OB-fold"/>
</dbReference>
<feature type="domain" description="RNA polymerase Rpb7-like N-terminal" evidence="8">
    <location>
        <begin position="8"/>
        <end position="64"/>
    </location>
</feature>
<dbReference type="PANTHER" id="PTHR12709">
    <property type="entry name" value="DNA-DIRECTED RNA POLYMERASE II, III"/>
    <property type="match status" value="1"/>
</dbReference>
<accession>A0A8H6CBF5</accession>
<evidence type="ECO:0000256" key="2">
    <source>
        <dbReference type="ARBA" id="ARBA00009307"/>
    </source>
</evidence>
<dbReference type="CDD" id="cd04462">
    <property type="entry name" value="S1_RNAPII_Rpb7"/>
    <property type="match status" value="1"/>
</dbReference>
<dbReference type="GO" id="GO:0060213">
    <property type="term" value="P:positive regulation of nuclear-transcribed mRNA poly(A) tail shortening"/>
    <property type="evidence" value="ECO:0007669"/>
    <property type="project" value="TreeGrafter"/>
</dbReference>
<evidence type="ECO:0000259" key="8">
    <source>
        <dbReference type="Pfam" id="PF03876"/>
    </source>
</evidence>
<dbReference type="Gene3D" id="3.30.1490.120">
    <property type="entry name" value="RNA polymerase Rpb7-like, N-terminal domain"/>
    <property type="match status" value="1"/>
</dbReference>
<keyword evidence="3 6" id="KW-0240">DNA-directed RNA polymerase</keyword>
<keyword evidence="4 6" id="KW-0804">Transcription</keyword>
<organism evidence="9 10">
    <name type="scientific">Letharia lupina</name>
    <dbReference type="NCBI Taxonomy" id="560253"/>
    <lineage>
        <taxon>Eukaryota</taxon>
        <taxon>Fungi</taxon>
        <taxon>Dikarya</taxon>
        <taxon>Ascomycota</taxon>
        <taxon>Pezizomycotina</taxon>
        <taxon>Lecanoromycetes</taxon>
        <taxon>OSLEUM clade</taxon>
        <taxon>Lecanoromycetidae</taxon>
        <taxon>Lecanorales</taxon>
        <taxon>Lecanorineae</taxon>
        <taxon>Parmeliaceae</taxon>
        <taxon>Letharia</taxon>
    </lineage>
</organism>
<evidence type="ECO:0000256" key="4">
    <source>
        <dbReference type="ARBA" id="ARBA00023163"/>
    </source>
</evidence>
<evidence type="ECO:0000256" key="5">
    <source>
        <dbReference type="ARBA" id="ARBA00023242"/>
    </source>
</evidence>
<dbReference type="RefSeq" id="XP_037149621.1">
    <property type="nucleotide sequence ID" value="XM_037294240.1"/>
</dbReference>
<dbReference type="AlphaFoldDB" id="A0A8H6CBF5"/>
<sequence length="221" mass="24959">MYFLHDMERTITLHPSFFGPRVKEYIRGRLMEDVEGTCTGQFYIICVMDTDTQDFSEGRVVPGSAVAEYTVHYRAVVWRPFKGETVDAIVSSVNREGIFADVGPLPTFVSKHMIPSDIKWDPNATPPQFTDNGDQVIEKGTHLRIKIMGTRSDVGSMFAIGSIKEDFLGMRTLAKRNIKDVEEEALRQILRLDGGTSYQLCEKRPPALNESWLSLDFKGFG</sequence>
<evidence type="ECO:0000256" key="6">
    <source>
        <dbReference type="RuleBase" id="RU369086"/>
    </source>
</evidence>
<comment type="similarity">
    <text evidence="2">Belongs to the eukaryotic RPB7/RPC8 RNA polymerase subunit family.</text>
</comment>
<evidence type="ECO:0000259" key="7">
    <source>
        <dbReference type="Pfam" id="PF00575"/>
    </source>
</evidence>
<dbReference type="GO" id="GO:0005665">
    <property type="term" value="C:RNA polymerase II, core complex"/>
    <property type="evidence" value="ECO:0007669"/>
    <property type="project" value="TreeGrafter"/>
</dbReference>
<name>A0A8H6CBF5_9LECA</name>
<dbReference type="InterPro" id="IPR045113">
    <property type="entry name" value="Rpb7-like"/>
</dbReference>
<dbReference type="FunFam" id="2.40.50.140:FF:000043">
    <property type="entry name" value="DNA-directed RNA polymerase II subunit RPB7"/>
    <property type="match status" value="1"/>
</dbReference>
<evidence type="ECO:0000256" key="3">
    <source>
        <dbReference type="ARBA" id="ARBA00022478"/>
    </source>
</evidence>
<reference evidence="9 10" key="1">
    <citation type="journal article" date="2020" name="Genomics">
        <title>Complete, high-quality genomes from long-read metagenomic sequencing of two wolf lichen thalli reveals enigmatic genome architecture.</title>
        <authorList>
            <person name="McKenzie S.K."/>
            <person name="Walston R.F."/>
            <person name="Allen J.L."/>
        </authorList>
    </citation>
    <scope>NUCLEOTIDE SEQUENCE [LARGE SCALE GENOMIC DNA]</scope>
    <source>
        <strain evidence="9">WasteWater1</strain>
    </source>
</reference>
<dbReference type="GO" id="GO:0003727">
    <property type="term" value="F:single-stranded RNA binding"/>
    <property type="evidence" value="ECO:0007669"/>
    <property type="project" value="TreeGrafter"/>
</dbReference>
<dbReference type="SUPFAM" id="SSF88798">
    <property type="entry name" value="N-terminal, heterodimerisation domain of RBP7 (RpoE)"/>
    <property type="match status" value="1"/>
</dbReference>
<dbReference type="InterPro" id="IPR003029">
    <property type="entry name" value="S1_domain"/>
</dbReference>
<dbReference type="EMBL" id="JACCJB010000017">
    <property type="protein sequence ID" value="KAF6220186.1"/>
    <property type="molecule type" value="Genomic_DNA"/>
</dbReference>
<dbReference type="Pfam" id="PF03876">
    <property type="entry name" value="SHS2_Rpb7-N"/>
    <property type="match status" value="1"/>
</dbReference>
<comment type="caution">
    <text evidence="9">The sequence shown here is derived from an EMBL/GenBank/DDBJ whole genome shotgun (WGS) entry which is preliminary data.</text>
</comment>
<dbReference type="GO" id="GO:0006367">
    <property type="term" value="P:transcription initiation at RNA polymerase II promoter"/>
    <property type="evidence" value="ECO:0007669"/>
    <property type="project" value="TreeGrafter"/>
</dbReference>
<dbReference type="FunFam" id="3.30.1490.120:FF:000001">
    <property type="entry name" value="DNA-directed RNA polymerase II subunit RPB7"/>
    <property type="match status" value="1"/>
</dbReference>
<keyword evidence="5 6" id="KW-0539">Nucleus</keyword>
<dbReference type="GO" id="GO:0045948">
    <property type="term" value="P:positive regulation of translational initiation"/>
    <property type="evidence" value="ECO:0007669"/>
    <property type="project" value="TreeGrafter"/>
</dbReference>
<dbReference type="GeneID" id="59331728"/>
<dbReference type="PANTHER" id="PTHR12709:SF4">
    <property type="entry name" value="DNA-DIRECTED RNA POLYMERASE II SUBUNIT RPB7"/>
    <property type="match status" value="1"/>
</dbReference>
<dbReference type="GO" id="GO:0031369">
    <property type="term" value="F:translation initiation factor binding"/>
    <property type="evidence" value="ECO:0007669"/>
    <property type="project" value="TreeGrafter"/>
</dbReference>
<dbReference type="GO" id="GO:0000932">
    <property type="term" value="C:P-body"/>
    <property type="evidence" value="ECO:0007669"/>
    <property type="project" value="TreeGrafter"/>
</dbReference>
<comment type="function">
    <text evidence="6">DNA-dependent RNA polymerase which catalyzes the transcription of DNA into RNA using the four ribonucleoside triphosphates as substrates.</text>
</comment>
<dbReference type="InterPro" id="IPR036898">
    <property type="entry name" value="RNA_pol_Rpb7-like_N_sf"/>
</dbReference>